<organism evidence="12 13">
    <name type="scientific">Panthera tigris altaica</name>
    <name type="common">Siberian tiger</name>
    <dbReference type="NCBI Taxonomy" id="74533"/>
    <lineage>
        <taxon>Eukaryota</taxon>
        <taxon>Metazoa</taxon>
        <taxon>Chordata</taxon>
        <taxon>Craniata</taxon>
        <taxon>Vertebrata</taxon>
        <taxon>Euteleostomi</taxon>
        <taxon>Mammalia</taxon>
        <taxon>Eutheria</taxon>
        <taxon>Laurasiatheria</taxon>
        <taxon>Carnivora</taxon>
        <taxon>Feliformia</taxon>
        <taxon>Felidae</taxon>
        <taxon>Pantherinae</taxon>
        <taxon>Panthera</taxon>
    </lineage>
</organism>
<dbReference type="GO" id="GO:0005886">
    <property type="term" value="C:plasma membrane"/>
    <property type="evidence" value="ECO:0007669"/>
    <property type="project" value="UniProtKB-ARBA"/>
</dbReference>
<feature type="compositionally biased region" description="Polar residues" evidence="9">
    <location>
        <begin position="13"/>
        <end position="23"/>
    </location>
</feature>
<reference evidence="12" key="1">
    <citation type="submission" date="2025-08" db="UniProtKB">
        <authorList>
            <consortium name="Ensembl"/>
        </authorList>
    </citation>
    <scope>IDENTIFICATION</scope>
</reference>
<feature type="transmembrane region" description="Helical" evidence="10">
    <location>
        <begin position="469"/>
        <end position="486"/>
    </location>
</feature>
<dbReference type="PANTHER" id="PTHR45951:SF2">
    <property type="entry name" value="PROTEIN DISPATCHED HOMOLOG 2"/>
    <property type="match status" value="1"/>
</dbReference>
<dbReference type="AlphaFoldDB" id="A0A8C9KQ37"/>
<dbReference type="FunFam" id="1.20.1640.10:FF:000026">
    <property type="entry name" value="Dispatched RND transporter family member 2"/>
    <property type="match status" value="1"/>
</dbReference>
<feature type="transmembrane region" description="Helical" evidence="10">
    <location>
        <begin position="493"/>
        <end position="512"/>
    </location>
</feature>
<evidence type="ECO:0000259" key="11">
    <source>
        <dbReference type="PROSITE" id="PS50156"/>
    </source>
</evidence>
<evidence type="ECO:0000256" key="5">
    <source>
        <dbReference type="ARBA" id="ARBA00023136"/>
    </source>
</evidence>
<feature type="compositionally biased region" description="Low complexity" evidence="9">
    <location>
        <begin position="1192"/>
        <end position="1202"/>
    </location>
</feature>
<dbReference type="Proteomes" id="UP000675900">
    <property type="component" value="Unassembled WGS sequence"/>
</dbReference>
<evidence type="ECO:0000256" key="2">
    <source>
        <dbReference type="ARBA" id="ARBA00022481"/>
    </source>
</evidence>
<dbReference type="Gene3D" id="1.20.1640.10">
    <property type="entry name" value="Multidrug efflux transporter AcrB transmembrane domain"/>
    <property type="match status" value="2"/>
</dbReference>
<comment type="similarity">
    <text evidence="7">Belongs to the dispatched family.</text>
</comment>
<feature type="region of interest" description="Disordered" evidence="9">
    <location>
        <begin position="1074"/>
        <end position="1178"/>
    </location>
</feature>
<dbReference type="InterPro" id="IPR000731">
    <property type="entry name" value="SSD"/>
</dbReference>
<feature type="transmembrane region" description="Helical" evidence="10">
    <location>
        <begin position="866"/>
        <end position="889"/>
    </location>
</feature>
<evidence type="ECO:0000256" key="7">
    <source>
        <dbReference type="ARBA" id="ARBA00038046"/>
    </source>
</evidence>
<feature type="transmembrane region" description="Helical" evidence="10">
    <location>
        <begin position="524"/>
        <end position="547"/>
    </location>
</feature>
<accession>A0A8C9KQ37</accession>
<feature type="transmembrane region" description="Helical" evidence="10">
    <location>
        <begin position="909"/>
        <end position="932"/>
    </location>
</feature>
<evidence type="ECO:0000256" key="3">
    <source>
        <dbReference type="ARBA" id="ARBA00022692"/>
    </source>
</evidence>
<evidence type="ECO:0000256" key="1">
    <source>
        <dbReference type="ARBA" id="ARBA00004141"/>
    </source>
</evidence>
<dbReference type="FunFam" id="1.20.1640.10:FF:000011">
    <property type="entry name" value="Dispatched RND transporter family member 1"/>
    <property type="match status" value="1"/>
</dbReference>
<keyword evidence="2" id="KW-0488">Methylation</keyword>
<dbReference type="Pfam" id="PF12349">
    <property type="entry name" value="Sterol-sensing"/>
    <property type="match status" value="1"/>
</dbReference>
<protein>
    <recommendedName>
        <fullName evidence="8">Protein dispatched homolog 2</fullName>
    </recommendedName>
</protein>
<evidence type="ECO:0000256" key="6">
    <source>
        <dbReference type="ARBA" id="ARBA00023180"/>
    </source>
</evidence>
<keyword evidence="6" id="KW-0325">Glycoprotein</keyword>
<comment type="subcellular location">
    <subcellularLocation>
        <location evidence="1">Membrane</location>
        <topology evidence="1">Multi-pass membrane protein</topology>
    </subcellularLocation>
</comment>
<evidence type="ECO:0000256" key="4">
    <source>
        <dbReference type="ARBA" id="ARBA00022989"/>
    </source>
</evidence>
<feature type="region of interest" description="Disordered" evidence="9">
    <location>
        <begin position="1"/>
        <end position="120"/>
    </location>
</feature>
<name>A0A8C9KQ37_PANTA</name>
<feature type="transmembrane region" description="Helical" evidence="10">
    <location>
        <begin position="812"/>
        <end position="831"/>
    </location>
</feature>
<dbReference type="PANTHER" id="PTHR45951">
    <property type="entry name" value="PROTEIN DISPATCHED-RELATED"/>
    <property type="match status" value="1"/>
</dbReference>
<feature type="transmembrane region" description="Helical" evidence="10">
    <location>
        <begin position="837"/>
        <end position="859"/>
    </location>
</feature>
<dbReference type="SUPFAM" id="SSF82866">
    <property type="entry name" value="Multidrug efflux transporter AcrB transmembrane domain"/>
    <property type="match status" value="2"/>
</dbReference>
<feature type="compositionally biased region" description="Polar residues" evidence="9">
    <location>
        <begin position="1124"/>
        <end position="1145"/>
    </location>
</feature>
<evidence type="ECO:0000313" key="13">
    <source>
        <dbReference type="Proteomes" id="UP000675900"/>
    </source>
</evidence>
<feature type="region of interest" description="Disordered" evidence="9">
    <location>
        <begin position="1190"/>
        <end position="1241"/>
    </location>
</feature>
<sequence>MMGHGMTPAPITLVSSLNRSQSKAVAPEASPEKSCSLHSCPLEEPSSSSGPPPTTSTLQPGGPSSPLAPAHFTYPKAPQEYRGDSSLPGLGDRAALCSHGSSLSPSPAPSQRDGAWKPPSVQHHVVSGRQERAFQMPKSYSQLIAEWPVAMLLLCLAVILLCTLAGLLGDRLPDFSKPLLGFEPRDTDIGRKLVVWRALQALTGPRKLLSLSPDFELNSSNPHTTLSPTPWSSAQEGLVRPRRMVEPLEDRGQEDFFCGPPEKSYAQLVFMSTSAGSLWNLHAIHSMCRMERDQIRSHTRFGALCQRTEANKCCPSWSLGNYVAVLSNRSSCLDTTQADAARTLALLRACAIYYHRGALVPSCLGPGQDKPPHCAQVPTKCSRSSAVYQLLHFLLDRDFLSPQTADYQVPSLKYSLLFLPTPKGASMMGIYLDRLATPWGLSDNYTSITGMDLGLKQELLRHYLVQDTVYPLLALAAIFLSIALYLRSLFLTLMVLLGVLGSLLVAFFLYRVAFRMAYFPFVNLAAFVLLSSVCANHTLIFFDLWRLSKSQLPSGGLAQRVGRTMHHFGYLLLVSGLTTAAAFYASYLSRLPAVRCFALYMGTSVLAHLALTLGGHMPVVLVWGILPVDTGDPLDPRSNSSLVSDPAFSASGPEAQRWLLALCHEARNQSFFGVQPEGWPTLCFMEALQRWVESPACARLGPGLCCGHSGFPWAPQLFLHCLKMMALEQGPNSTRDLGPRFNSQGGLAALVLQFQTNFQYSTDYSQAHHFYAEVSHWLAGELGRAPPGLHRGWFTSHLELYSLQHSLSTEPAVVLGLALALAFATLLLGTWNVPLSLFSVAAVAGTVLLTVGLLVLLEWQLNTAEALFLSASVGLSVDFTVNYCISYHLCPHPDRLSRVAFSLRQTSCATAVGAAALFAAGVLMLPATVLLYRKLGIVLMMVKCVSCGFASFFFQSLCCFFGPEKNCGQILWPCAHLPWDAGNGEPSGEKAGRPRSGPVGKAPGSCSEQYELQPLARRRSPSFDTSTATSKLSHRPSVLSEDLQLHDGPCCPRPPPLFLDHQAVFSQCPALQTSSPYKQAGPSPKTQARQDSQGQKAEPVQASPEASAHPPKPKAMEPPDCLCSSASTLEGLSVSDETCLSTSEPSARVPDSVGASPEDLDETEQTVPERGQLNEKRDTLWLALRETVYDPSLPASHQSSSSWKGRGAPGDGSPVVLPNSQPDLPDVWLRRPSTHTSGYSS</sequence>
<feature type="transmembrane region" description="Helical" evidence="10">
    <location>
        <begin position="607"/>
        <end position="628"/>
    </location>
</feature>
<evidence type="ECO:0000256" key="10">
    <source>
        <dbReference type="SAM" id="Phobius"/>
    </source>
</evidence>
<evidence type="ECO:0000313" key="12">
    <source>
        <dbReference type="Ensembl" id="ENSPTIP00000021940.1"/>
    </source>
</evidence>
<feature type="domain" description="SSD" evidence="11">
    <location>
        <begin position="473"/>
        <end position="622"/>
    </location>
</feature>
<dbReference type="Ensembl" id="ENSPTIT00000026339.1">
    <property type="protein sequence ID" value="ENSPTIP00000021940.1"/>
    <property type="gene ID" value="ENSPTIG00000018922.1"/>
</dbReference>
<dbReference type="GeneTree" id="ENSGT00940000159551"/>
<reference evidence="12" key="2">
    <citation type="submission" date="2025-09" db="UniProtKB">
        <authorList>
            <consortium name="Ensembl"/>
        </authorList>
    </citation>
    <scope>IDENTIFICATION</scope>
</reference>
<feature type="transmembrane region" description="Helical" evidence="10">
    <location>
        <begin position="568"/>
        <end position="587"/>
    </location>
</feature>
<evidence type="ECO:0000256" key="8">
    <source>
        <dbReference type="ARBA" id="ARBA00067562"/>
    </source>
</evidence>
<feature type="region of interest" description="Disordered" evidence="9">
    <location>
        <begin position="985"/>
        <end position="1039"/>
    </location>
</feature>
<keyword evidence="13" id="KW-1185">Reference proteome</keyword>
<feature type="compositionally biased region" description="Polar residues" evidence="9">
    <location>
        <begin position="1084"/>
        <end position="1095"/>
    </location>
</feature>
<dbReference type="InterPro" id="IPR053958">
    <property type="entry name" value="HMGCR/SNAP/NPC1-like_SSD"/>
</dbReference>
<feature type="compositionally biased region" description="Polar residues" evidence="9">
    <location>
        <begin position="1022"/>
        <end position="1031"/>
    </location>
</feature>
<keyword evidence="4 10" id="KW-1133">Transmembrane helix</keyword>
<dbReference type="GO" id="GO:0022857">
    <property type="term" value="F:transmembrane transporter activity"/>
    <property type="evidence" value="ECO:0007669"/>
    <property type="project" value="TreeGrafter"/>
</dbReference>
<evidence type="ECO:0000256" key="9">
    <source>
        <dbReference type="SAM" id="MobiDB-lite"/>
    </source>
</evidence>
<feature type="compositionally biased region" description="Low complexity" evidence="9">
    <location>
        <begin position="39"/>
        <end position="67"/>
    </location>
</feature>
<keyword evidence="3 10" id="KW-0812">Transmembrane</keyword>
<gene>
    <name evidence="12" type="primary">DISP2</name>
</gene>
<dbReference type="GO" id="GO:0007224">
    <property type="term" value="P:smoothened signaling pathway"/>
    <property type="evidence" value="ECO:0007669"/>
    <property type="project" value="TreeGrafter"/>
</dbReference>
<dbReference type="InterPro" id="IPR052081">
    <property type="entry name" value="Dispatched_Hh_regulator"/>
</dbReference>
<dbReference type="PROSITE" id="PS50156">
    <property type="entry name" value="SSD"/>
    <property type="match status" value="1"/>
</dbReference>
<feature type="transmembrane region" description="Helical" evidence="10">
    <location>
        <begin position="144"/>
        <end position="168"/>
    </location>
</feature>
<keyword evidence="5 10" id="KW-0472">Membrane</keyword>
<proteinExistence type="inferred from homology"/>